<evidence type="ECO:0000256" key="2">
    <source>
        <dbReference type="SAM" id="Phobius"/>
    </source>
</evidence>
<feature type="transmembrane region" description="Helical" evidence="2">
    <location>
        <begin position="126"/>
        <end position="150"/>
    </location>
</feature>
<dbReference type="Proteomes" id="UP000807769">
    <property type="component" value="Unassembled WGS sequence"/>
</dbReference>
<evidence type="ECO:0000313" key="4">
    <source>
        <dbReference type="Proteomes" id="UP000807769"/>
    </source>
</evidence>
<protein>
    <submittedName>
        <fullName evidence="3">Uncharacterized protein</fullName>
    </submittedName>
</protein>
<dbReference type="AlphaFoldDB" id="A0A9P7JHY6"/>
<feature type="transmembrane region" description="Helical" evidence="2">
    <location>
        <begin position="48"/>
        <end position="70"/>
    </location>
</feature>
<feature type="compositionally biased region" description="Polar residues" evidence="1">
    <location>
        <begin position="305"/>
        <end position="318"/>
    </location>
</feature>
<sequence>MASALPPINRMFITAAWLESILYGVCVLFGICMYSLLNRHKTLHWVNILSCIFHISIATAHNILSLFLSLEAFTNPSILSVPDGTIIYLYRDTTLTKAMGALFLLNVLALNLLLIWRLYVVWNYKWMLAFVMLILEAAQFATGAANFAMLTSSHTFSRAAVALAKASCALDIFITISITSGIAYRLWRAARDISGLTVHNSYKFAIYTVIESGAIYTSSIIVTCALYESASQAFGVAVNVSTQIATLTPLFLIASISFGLMHRDSAYSEASNPTEPTFARPIQVTITQETRIHPIDTTDSDTRSNGKSQSILEDQGNV</sequence>
<dbReference type="GeneID" id="64637910"/>
<keyword evidence="2" id="KW-1133">Transmembrane helix</keyword>
<evidence type="ECO:0000256" key="1">
    <source>
        <dbReference type="SAM" id="MobiDB-lite"/>
    </source>
</evidence>
<accession>A0A9P7JHY6</accession>
<reference evidence="3" key="1">
    <citation type="journal article" date="2020" name="New Phytol.">
        <title>Comparative genomics reveals dynamic genome evolution in host specialist ectomycorrhizal fungi.</title>
        <authorList>
            <person name="Lofgren L.A."/>
            <person name="Nguyen N.H."/>
            <person name="Vilgalys R."/>
            <person name="Ruytinx J."/>
            <person name="Liao H.L."/>
            <person name="Branco S."/>
            <person name="Kuo A."/>
            <person name="LaButti K."/>
            <person name="Lipzen A."/>
            <person name="Andreopoulos W."/>
            <person name="Pangilinan J."/>
            <person name="Riley R."/>
            <person name="Hundley H."/>
            <person name="Na H."/>
            <person name="Barry K."/>
            <person name="Grigoriev I.V."/>
            <person name="Stajich J.E."/>
            <person name="Kennedy P.G."/>
        </authorList>
    </citation>
    <scope>NUCLEOTIDE SEQUENCE</scope>
    <source>
        <strain evidence="3">MN1</strain>
    </source>
</reference>
<feature type="transmembrane region" description="Helical" evidence="2">
    <location>
        <begin position="240"/>
        <end position="261"/>
    </location>
</feature>
<proteinExistence type="predicted"/>
<keyword evidence="2" id="KW-0812">Transmembrane</keyword>
<comment type="caution">
    <text evidence="3">The sequence shown here is derived from an EMBL/GenBank/DDBJ whole genome shotgun (WGS) entry which is preliminary data.</text>
</comment>
<dbReference type="OrthoDB" id="3357408at2759"/>
<organism evidence="3 4">
    <name type="scientific">Suillus subaureus</name>
    <dbReference type="NCBI Taxonomy" id="48587"/>
    <lineage>
        <taxon>Eukaryota</taxon>
        <taxon>Fungi</taxon>
        <taxon>Dikarya</taxon>
        <taxon>Basidiomycota</taxon>
        <taxon>Agaricomycotina</taxon>
        <taxon>Agaricomycetes</taxon>
        <taxon>Agaricomycetidae</taxon>
        <taxon>Boletales</taxon>
        <taxon>Suillineae</taxon>
        <taxon>Suillaceae</taxon>
        <taxon>Suillus</taxon>
    </lineage>
</organism>
<evidence type="ECO:0000313" key="3">
    <source>
        <dbReference type="EMBL" id="KAG1823976.1"/>
    </source>
</evidence>
<gene>
    <name evidence="3" type="ORF">BJ212DRAFT_712220</name>
</gene>
<feature type="transmembrane region" description="Helical" evidence="2">
    <location>
        <begin position="12"/>
        <end position="36"/>
    </location>
</feature>
<keyword evidence="2" id="KW-0472">Membrane</keyword>
<feature type="region of interest" description="Disordered" evidence="1">
    <location>
        <begin position="290"/>
        <end position="318"/>
    </location>
</feature>
<feature type="transmembrane region" description="Helical" evidence="2">
    <location>
        <begin position="162"/>
        <end position="184"/>
    </location>
</feature>
<keyword evidence="4" id="KW-1185">Reference proteome</keyword>
<feature type="compositionally biased region" description="Basic and acidic residues" evidence="1">
    <location>
        <begin position="290"/>
        <end position="304"/>
    </location>
</feature>
<name>A0A9P7JHY6_9AGAM</name>
<feature type="transmembrane region" description="Helical" evidence="2">
    <location>
        <begin position="204"/>
        <end position="228"/>
    </location>
</feature>
<dbReference type="RefSeq" id="XP_041198036.1">
    <property type="nucleotide sequence ID" value="XM_041343894.1"/>
</dbReference>
<dbReference type="EMBL" id="JABBWG010000004">
    <property type="protein sequence ID" value="KAG1823976.1"/>
    <property type="molecule type" value="Genomic_DNA"/>
</dbReference>
<feature type="transmembrane region" description="Helical" evidence="2">
    <location>
        <begin position="98"/>
        <end position="119"/>
    </location>
</feature>